<accession>A0A8J6KZS6</accession>
<dbReference type="AlphaFoldDB" id="A0A8J6KZS6"/>
<gene>
    <name evidence="2" type="ORF">LTLLF_134655</name>
</gene>
<feature type="domain" description="Protein kinase" evidence="1">
    <location>
        <begin position="1"/>
        <end position="126"/>
    </location>
</feature>
<dbReference type="Gene3D" id="1.10.510.10">
    <property type="entry name" value="Transferase(Phosphotransferase) domain 1"/>
    <property type="match status" value="1"/>
</dbReference>
<name>A0A8J6KZS6_MICOH</name>
<keyword evidence="2" id="KW-0808">Transferase</keyword>
<dbReference type="EMBL" id="JAATJU010021149">
    <property type="protein sequence ID" value="KAH0514554.1"/>
    <property type="molecule type" value="Genomic_DNA"/>
</dbReference>
<dbReference type="Pfam" id="PF00069">
    <property type="entry name" value="Pkinase"/>
    <property type="match status" value="1"/>
</dbReference>
<protein>
    <submittedName>
        <fullName evidence="2">Cyclin-dependent kinase 4</fullName>
    </submittedName>
</protein>
<evidence type="ECO:0000313" key="2">
    <source>
        <dbReference type="EMBL" id="KAH0514554.1"/>
    </source>
</evidence>
<keyword evidence="2" id="KW-0418">Kinase</keyword>
<dbReference type="PROSITE" id="PS50011">
    <property type="entry name" value="PROTEIN_KINASE_DOM"/>
    <property type="match status" value="1"/>
</dbReference>
<evidence type="ECO:0000313" key="3">
    <source>
        <dbReference type="Proteomes" id="UP000710432"/>
    </source>
</evidence>
<organism evidence="2 3">
    <name type="scientific">Microtus ochrogaster</name>
    <name type="common">Prairie vole</name>
    <dbReference type="NCBI Taxonomy" id="79684"/>
    <lineage>
        <taxon>Eukaryota</taxon>
        <taxon>Metazoa</taxon>
        <taxon>Chordata</taxon>
        <taxon>Craniata</taxon>
        <taxon>Vertebrata</taxon>
        <taxon>Euteleostomi</taxon>
        <taxon>Mammalia</taxon>
        <taxon>Eutheria</taxon>
        <taxon>Euarchontoglires</taxon>
        <taxon>Glires</taxon>
        <taxon>Rodentia</taxon>
        <taxon>Myomorpha</taxon>
        <taxon>Muroidea</taxon>
        <taxon>Cricetidae</taxon>
        <taxon>Arvicolinae</taxon>
        <taxon>Microtus</taxon>
    </lineage>
</organism>
<dbReference type="Proteomes" id="UP000710432">
    <property type="component" value="Unassembled WGS sequence"/>
</dbReference>
<dbReference type="InterPro" id="IPR011009">
    <property type="entry name" value="Kinase-like_dom_sf"/>
</dbReference>
<dbReference type="GO" id="GO:0005524">
    <property type="term" value="F:ATP binding"/>
    <property type="evidence" value="ECO:0007669"/>
    <property type="project" value="InterPro"/>
</dbReference>
<proteinExistence type="predicted"/>
<evidence type="ECO:0000259" key="1">
    <source>
        <dbReference type="PROSITE" id="PS50011"/>
    </source>
</evidence>
<dbReference type="SUPFAM" id="SSF56112">
    <property type="entry name" value="Protein kinase-like (PK-like)"/>
    <property type="match status" value="1"/>
</dbReference>
<comment type="caution">
    <text evidence="2">The sequence shown here is derived from an EMBL/GenBank/DDBJ whole genome shotgun (WGS) entry which is preliminary data.</text>
</comment>
<dbReference type="GO" id="GO:0004672">
    <property type="term" value="F:protein kinase activity"/>
    <property type="evidence" value="ECO:0007669"/>
    <property type="project" value="InterPro"/>
</dbReference>
<sequence length="126" mass="14302">MDKVPPGLAVDIIKDLIYQFISSLNWLHANCISDHDLKPEDILLISNMVVKLAGFDLARIYSYQRCFIKSISSLATPKLTSWEKSLMSMDHFQKTTGLKIHLYPEEPFTQEALENVVMPEMEVSGA</sequence>
<dbReference type="InterPro" id="IPR000719">
    <property type="entry name" value="Prot_kinase_dom"/>
</dbReference>
<reference evidence="2" key="1">
    <citation type="submission" date="2020-03" db="EMBL/GenBank/DDBJ databases">
        <title>Studies in the Genomics of Life Span.</title>
        <authorList>
            <person name="Glass D."/>
        </authorList>
    </citation>
    <scope>NUCLEOTIDE SEQUENCE</scope>
    <source>
        <strain evidence="2">LTLLF</strain>
        <tissue evidence="2">Muscle</tissue>
    </source>
</reference>